<comment type="caution">
    <text evidence="1">The sequence shown here is derived from an EMBL/GenBank/DDBJ whole genome shotgun (WGS) entry which is preliminary data.</text>
</comment>
<accession>J8ZSM3</accession>
<proteinExistence type="predicted"/>
<dbReference type="Proteomes" id="UP000003163">
    <property type="component" value="Unassembled WGS sequence"/>
</dbReference>
<reference evidence="1 2" key="1">
    <citation type="submission" date="2011-08" db="EMBL/GenBank/DDBJ databases">
        <authorList>
            <person name="Liu Z.J."/>
            <person name="Shi F.L."/>
            <person name="Lu J.Q."/>
            <person name="Li M."/>
            <person name="Wang Z.L."/>
        </authorList>
    </citation>
    <scope>NUCLEOTIDE SEQUENCE [LARGE SCALE GENOMIC DNA]</scope>
    <source>
        <strain evidence="1 2">USNM 41457</strain>
    </source>
</reference>
<dbReference type="AlphaFoldDB" id="J8ZSM3"/>
<dbReference type="VEuPathDB" id="MicrosporidiaDB:EDEG_02950"/>
<evidence type="ECO:0000313" key="1">
    <source>
        <dbReference type="EMBL" id="EJW02653.1"/>
    </source>
</evidence>
<organism evidence="1 2">
    <name type="scientific">Edhazardia aedis (strain USNM 41457)</name>
    <name type="common">Microsporidian parasite</name>
    <dbReference type="NCBI Taxonomy" id="1003232"/>
    <lineage>
        <taxon>Eukaryota</taxon>
        <taxon>Fungi</taxon>
        <taxon>Fungi incertae sedis</taxon>
        <taxon>Microsporidia</taxon>
        <taxon>Edhazardia</taxon>
    </lineage>
</organism>
<sequence length="234" mass="26886">MYLLYLLTIFAFKQNEVYIKLMGRNMYLVTKNIGDRVFPSLEDRPIRNDSIIFDKNDPNKPEIMVHPRMRPNRVLTFDETYRTLKYSTTMPQKTQDILIIRIGEGFLISNNNRCAQWNPFAGVFNFSDCNPTEENQLFQTFNPLDSDFGDIIGGMVNSIGFGGVPISSDNPFWKIRDGTLKLNSDGFTLNPGDIGRLWPKIKNNLPNINLPNIEKKWICSNSTESENSDSKTTR</sequence>
<name>J8ZSM3_EDHAE</name>
<evidence type="ECO:0000313" key="2">
    <source>
        <dbReference type="Proteomes" id="UP000003163"/>
    </source>
</evidence>
<gene>
    <name evidence="1" type="ORF">EDEG_02950</name>
</gene>
<keyword evidence="2" id="KW-1185">Reference proteome</keyword>
<dbReference type="HOGENOM" id="CLU_1184992_0_0_1"/>
<protein>
    <submittedName>
        <fullName evidence="1">Uncharacterized protein</fullName>
    </submittedName>
</protein>
<dbReference type="EMBL" id="AFBI03000062">
    <property type="protein sequence ID" value="EJW02653.1"/>
    <property type="molecule type" value="Genomic_DNA"/>
</dbReference>
<reference evidence="2" key="2">
    <citation type="submission" date="2015-07" db="EMBL/GenBank/DDBJ databases">
        <title>Contrasting host-pathogen interactions and genome evolution in two generalist and specialist microsporidian pathogens of mosquitoes.</title>
        <authorList>
            <consortium name="The Broad Institute Genomics Platform"/>
            <consortium name="The Broad Institute Genome Sequencing Center for Infectious Disease"/>
            <person name="Cuomo C.A."/>
            <person name="Sanscrainte N.D."/>
            <person name="Goldberg J.M."/>
            <person name="Heiman D."/>
            <person name="Young S."/>
            <person name="Zeng Q."/>
            <person name="Becnel J.J."/>
            <person name="Birren B.W."/>
        </authorList>
    </citation>
    <scope>NUCLEOTIDE SEQUENCE [LARGE SCALE GENOMIC DNA]</scope>
    <source>
        <strain evidence="2">USNM 41457</strain>
    </source>
</reference>
<dbReference type="InParanoid" id="J8ZSM3"/>